<dbReference type="Gene3D" id="3.30.1380.10">
    <property type="match status" value="1"/>
</dbReference>
<comment type="caution">
    <text evidence="13">The sequence shown here is derived from an EMBL/GenBank/DDBJ whole genome shotgun (WGS) entry which is preliminary data.</text>
</comment>
<comment type="similarity">
    <text evidence="10">Belongs to the peptidase M15 family.</text>
</comment>
<evidence type="ECO:0000256" key="11">
    <source>
        <dbReference type="ARBA" id="ARBA00093666"/>
    </source>
</evidence>
<keyword evidence="9" id="KW-0961">Cell wall biogenesis/degradation</keyword>
<proteinExistence type="inferred from homology"/>
<dbReference type="CDD" id="cd14844">
    <property type="entry name" value="Zn-DD-carboxypeptidase_like"/>
    <property type="match status" value="1"/>
</dbReference>
<evidence type="ECO:0000256" key="10">
    <source>
        <dbReference type="ARBA" id="ARBA00093448"/>
    </source>
</evidence>
<organism evidence="13 14">
    <name type="scientific">Sinorhizobium kostiense</name>
    <dbReference type="NCBI Taxonomy" id="76747"/>
    <lineage>
        <taxon>Bacteria</taxon>
        <taxon>Pseudomonadati</taxon>
        <taxon>Pseudomonadota</taxon>
        <taxon>Alphaproteobacteria</taxon>
        <taxon>Hyphomicrobiales</taxon>
        <taxon>Rhizobiaceae</taxon>
        <taxon>Sinorhizobium/Ensifer group</taxon>
        <taxon>Sinorhizobium</taxon>
    </lineage>
</organism>
<evidence type="ECO:0000313" key="14">
    <source>
        <dbReference type="Proteomes" id="UP000730739"/>
    </source>
</evidence>
<accession>A0ABS4R371</accession>
<sequence length="560" mass="59584">MAPPVEAAGQTRTLKLYYIHTGERAQITFKRNGRYDPKGLAQINRFLRDWRRNEPTKMDARLLDLVWEVYQKSGSRDYIHVVSAYRSPATNSMLRSRSKGVAKKSQHMLGKAMDFYLPDVRLKTLREIGMKFQVGGVGYYPTSGSPFVHMDVGGVRAWPRMTRNELARLFPDGKTMHIPADGRPLPGYEQAVADYKRRVGASAIEVAGGGAKGPGDVDGKRRNLFAMLFGGGDEDEEPTAIAAGPAGGAATTRTAASEDQEALPGVAGSATASATEDQQDFNAPVPAVRPAFKEAPSDSGVAVALVAQQQNSAQEALAAAMPQTATIPSEFTDLSTLKVPVPQMPERRDLNEIVANETLMASADTGISELGFVPVPGIRPAGEAALAAVAGAKIVTPALTDHPVVASFAAPSQERASTQVALAAPAVEEPAAAPPIRLAAYAPQSESNSRASIFDSAFDTQADAPSKGARPKKHDAEAQSRSPVRTEPKLTQKIISEWALSTGRVATLSKPVKAPRFVSSKLRAAPTTVYAAGFSAGSQTVDTARFSGTAVNFMEVKRFN</sequence>
<dbReference type="Proteomes" id="UP000730739">
    <property type="component" value="Unassembled WGS sequence"/>
</dbReference>
<keyword evidence="3" id="KW-0645">Protease</keyword>
<keyword evidence="14" id="KW-1185">Reference proteome</keyword>
<evidence type="ECO:0000256" key="6">
    <source>
        <dbReference type="ARBA" id="ARBA00022801"/>
    </source>
</evidence>
<comment type="cofactor">
    <cofactor evidence="1">
        <name>Zn(2+)</name>
        <dbReference type="ChEBI" id="CHEBI:29105"/>
    </cofactor>
</comment>
<gene>
    <name evidence="13" type="ORF">J2Z31_003871</name>
</gene>
<dbReference type="InterPro" id="IPR010275">
    <property type="entry name" value="MepK"/>
</dbReference>
<keyword evidence="5" id="KW-0732">Signal</keyword>
<keyword evidence="7" id="KW-0862">Zinc</keyword>
<evidence type="ECO:0000256" key="9">
    <source>
        <dbReference type="ARBA" id="ARBA00023316"/>
    </source>
</evidence>
<evidence type="ECO:0000256" key="1">
    <source>
        <dbReference type="ARBA" id="ARBA00001947"/>
    </source>
</evidence>
<evidence type="ECO:0000256" key="3">
    <source>
        <dbReference type="ARBA" id="ARBA00022670"/>
    </source>
</evidence>
<dbReference type="PANTHER" id="PTHR37425:SF1">
    <property type="entry name" value="OUTER MEMBRANE PROTEIN"/>
    <property type="match status" value="1"/>
</dbReference>
<feature type="compositionally biased region" description="Basic and acidic residues" evidence="12">
    <location>
        <begin position="474"/>
        <end position="488"/>
    </location>
</feature>
<evidence type="ECO:0000313" key="13">
    <source>
        <dbReference type="EMBL" id="MBP2237353.1"/>
    </source>
</evidence>
<dbReference type="SUPFAM" id="SSF55166">
    <property type="entry name" value="Hedgehog/DD-peptidase"/>
    <property type="match status" value="1"/>
</dbReference>
<evidence type="ECO:0000256" key="7">
    <source>
        <dbReference type="ARBA" id="ARBA00022833"/>
    </source>
</evidence>
<keyword evidence="8" id="KW-0482">Metalloprotease</keyword>
<keyword evidence="4" id="KW-0479">Metal-binding</keyword>
<comment type="pathway">
    <text evidence="2">Cell wall biogenesis; cell wall polysaccharide biosynthesis.</text>
</comment>
<dbReference type="Pfam" id="PF05951">
    <property type="entry name" value="Peptidase_M15_2"/>
    <property type="match status" value="1"/>
</dbReference>
<evidence type="ECO:0000256" key="5">
    <source>
        <dbReference type="ARBA" id="ARBA00022729"/>
    </source>
</evidence>
<dbReference type="EMBL" id="JAGILA010000005">
    <property type="protein sequence ID" value="MBP2237353.1"/>
    <property type="molecule type" value="Genomic_DNA"/>
</dbReference>
<evidence type="ECO:0000256" key="8">
    <source>
        <dbReference type="ARBA" id="ARBA00023049"/>
    </source>
</evidence>
<reference evidence="13 14" key="1">
    <citation type="submission" date="2021-03" db="EMBL/GenBank/DDBJ databases">
        <title>Genomic Encyclopedia of Type Strains, Phase IV (KMG-IV): sequencing the most valuable type-strain genomes for metagenomic binning, comparative biology and taxonomic classification.</title>
        <authorList>
            <person name="Goeker M."/>
        </authorList>
    </citation>
    <scope>NUCLEOTIDE SEQUENCE [LARGE SCALE GENOMIC DNA]</scope>
    <source>
        <strain evidence="13 14">DSM 13372</strain>
    </source>
</reference>
<feature type="region of interest" description="Disordered" evidence="12">
    <location>
        <begin position="461"/>
        <end position="488"/>
    </location>
</feature>
<keyword evidence="6" id="KW-0378">Hydrolase</keyword>
<dbReference type="InterPro" id="IPR009045">
    <property type="entry name" value="Zn_M74/Hedgehog-like"/>
</dbReference>
<name>A0ABS4R371_9HYPH</name>
<evidence type="ECO:0000256" key="12">
    <source>
        <dbReference type="SAM" id="MobiDB-lite"/>
    </source>
</evidence>
<dbReference type="PANTHER" id="PTHR37425">
    <property type="match status" value="1"/>
</dbReference>
<evidence type="ECO:0000256" key="2">
    <source>
        <dbReference type="ARBA" id="ARBA00004776"/>
    </source>
</evidence>
<evidence type="ECO:0000256" key="4">
    <source>
        <dbReference type="ARBA" id="ARBA00022723"/>
    </source>
</evidence>
<protein>
    <recommendedName>
        <fullName evidence="11">Murein endopeptidase K</fullName>
    </recommendedName>
</protein>